<evidence type="ECO:0000256" key="4">
    <source>
        <dbReference type="ARBA" id="ARBA00022519"/>
    </source>
</evidence>
<evidence type="ECO:0000256" key="7">
    <source>
        <dbReference type="ARBA" id="ARBA00023136"/>
    </source>
</evidence>
<evidence type="ECO:0000256" key="1">
    <source>
        <dbReference type="ARBA" id="ARBA00004429"/>
    </source>
</evidence>
<keyword evidence="4" id="KW-0997">Cell inner membrane</keyword>
<dbReference type="PANTHER" id="PTHR22950:SF703">
    <property type="entry name" value="AMINO ACID TRANSPORTER TRANSMEMBRANE DOMAIN-CONTAINING PROTEIN"/>
    <property type="match status" value="1"/>
</dbReference>
<keyword evidence="2" id="KW-0813">Transport</keyword>
<evidence type="ECO:0000256" key="6">
    <source>
        <dbReference type="ARBA" id="ARBA00022989"/>
    </source>
</evidence>
<evidence type="ECO:0000259" key="9">
    <source>
        <dbReference type="Pfam" id="PF01490"/>
    </source>
</evidence>
<organism evidence="10 11">
    <name type="scientific">Rhamnusium bicolor</name>
    <dbReference type="NCBI Taxonomy" id="1586634"/>
    <lineage>
        <taxon>Eukaryota</taxon>
        <taxon>Metazoa</taxon>
        <taxon>Ecdysozoa</taxon>
        <taxon>Arthropoda</taxon>
        <taxon>Hexapoda</taxon>
        <taxon>Insecta</taxon>
        <taxon>Pterygota</taxon>
        <taxon>Neoptera</taxon>
        <taxon>Endopterygota</taxon>
        <taxon>Coleoptera</taxon>
        <taxon>Polyphaga</taxon>
        <taxon>Cucujiformia</taxon>
        <taxon>Chrysomeloidea</taxon>
        <taxon>Cerambycidae</taxon>
        <taxon>Lepturinae</taxon>
        <taxon>Rhagiini</taxon>
        <taxon>Rhamnusium</taxon>
    </lineage>
</organism>
<feature type="transmembrane region" description="Helical" evidence="8">
    <location>
        <begin position="322"/>
        <end position="343"/>
    </location>
</feature>
<dbReference type="Pfam" id="PF03222">
    <property type="entry name" value="Trp_Tyr_perm"/>
    <property type="match status" value="1"/>
</dbReference>
<gene>
    <name evidence="10" type="ORF">NQ314_001900</name>
</gene>
<dbReference type="InterPro" id="IPR018227">
    <property type="entry name" value="Amino_acid_transport_2"/>
</dbReference>
<evidence type="ECO:0000256" key="3">
    <source>
        <dbReference type="ARBA" id="ARBA00022475"/>
    </source>
</evidence>
<keyword evidence="6 8" id="KW-1133">Transmembrane helix</keyword>
<dbReference type="AlphaFoldDB" id="A0AAV8ZR09"/>
<dbReference type="Proteomes" id="UP001162156">
    <property type="component" value="Unassembled WGS sequence"/>
</dbReference>
<feature type="transmembrane region" description="Helical" evidence="8">
    <location>
        <begin position="260"/>
        <end position="278"/>
    </location>
</feature>
<feature type="domain" description="Amino acid transporter transmembrane" evidence="9">
    <location>
        <begin position="232"/>
        <end position="357"/>
    </location>
</feature>
<accession>A0AAV8ZR09</accession>
<dbReference type="GO" id="GO:0015179">
    <property type="term" value="F:L-amino acid transmembrane transporter activity"/>
    <property type="evidence" value="ECO:0007669"/>
    <property type="project" value="TreeGrafter"/>
</dbReference>
<comment type="subcellular location">
    <subcellularLocation>
        <location evidence="1">Cell inner membrane</location>
        <topology evidence="1">Multi-pass membrane protein</topology>
    </subcellularLocation>
</comment>
<evidence type="ECO:0000256" key="2">
    <source>
        <dbReference type="ARBA" id="ARBA00022448"/>
    </source>
</evidence>
<keyword evidence="3" id="KW-1003">Cell membrane</keyword>
<dbReference type="InterPro" id="IPR013057">
    <property type="entry name" value="AA_transpt_TM"/>
</dbReference>
<feature type="transmembrane region" description="Helical" evidence="8">
    <location>
        <begin position="59"/>
        <end position="79"/>
    </location>
</feature>
<evidence type="ECO:0000313" key="10">
    <source>
        <dbReference type="EMBL" id="KAJ8969159.1"/>
    </source>
</evidence>
<feature type="transmembrane region" description="Helical" evidence="8">
    <location>
        <begin position="149"/>
        <end position="172"/>
    </location>
</feature>
<feature type="transmembrane region" description="Helical" evidence="8">
    <location>
        <begin position="299"/>
        <end position="316"/>
    </location>
</feature>
<proteinExistence type="predicted"/>
<dbReference type="PANTHER" id="PTHR22950">
    <property type="entry name" value="AMINO ACID TRANSPORTER"/>
    <property type="match status" value="1"/>
</dbReference>
<evidence type="ECO:0000256" key="8">
    <source>
        <dbReference type="SAM" id="Phobius"/>
    </source>
</evidence>
<dbReference type="Pfam" id="PF01490">
    <property type="entry name" value="Aa_trans"/>
    <property type="match status" value="1"/>
</dbReference>
<keyword evidence="5 8" id="KW-0812">Transmembrane</keyword>
<evidence type="ECO:0000256" key="5">
    <source>
        <dbReference type="ARBA" id="ARBA00022692"/>
    </source>
</evidence>
<dbReference type="GO" id="GO:0005886">
    <property type="term" value="C:plasma membrane"/>
    <property type="evidence" value="ECO:0007669"/>
    <property type="project" value="UniProtKB-SubCell"/>
</dbReference>
<reference evidence="10" key="1">
    <citation type="journal article" date="2023" name="Insect Mol. Biol.">
        <title>Genome sequencing provides insights into the evolution of gene families encoding plant cell wall-degrading enzymes in longhorned beetles.</title>
        <authorList>
            <person name="Shin N.R."/>
            <person name="Okamura Y."/>
            <person name="Kirsch R."/>
            <person name="Pauchet Y."/>
        </authorList>
    </citation>
    <scope>NUCLEOTIDE SEQUENCE</scope>
    <source>
        <strain evidence="10">RBIC_L_NR</strain>
    </source>
</reference>
<dbReference type="EMBL" id="JANEYF010000584">
    <property type="protein sequence ID" value="KAJ8969159.1"/>
    <property type="molecule type" value="Genomic_DNA"/>
</dbReference>
<name>A0AAV8ZR09_9CUCU</name>
<keyword evidence="11" id="KW-1185">Reference proteome</keyword>
<protein>
    <recommendedName>
        <fullName evidence="9">Amino acid transporter transmembrane domain-containing protein</fullName>
    </recommendedName>
</protein>
<sequence length="400" mass="44166">MSYGSLDLKNIHDDDIKDKSVVNNVNNVRGLSVLSTTLFIAGEMTGSGILALPKAIVNTGYIGIVLLVVFCINAAYGGIRLGNCWNIVEERYPEHRVETRNPYSVIALKAVGKWGSTLVSNCIRFTLFGAGTVYLLLSAQIIQSLLRNVVPNISSCLYFLIIAVCLIPVMWLSSPKDFTLVGLGAILSTVVACILYFIQILIDAKNNEETVKHQVHGFRDFFFSFGTILFAFGVGGYFVYGEKVESNITLSLTKSPLVDIGNILMAIHLVFAFLIVVNPVCQDVEETFGVPKTFNWKRCGIRTLIAVLMIIVGETIPQFGLILSLVGGSTITLVTFVLPPYFYMKLCDKQSHSWERRKGSDGQYVAYQRDSAIISIGCRNPGYLPASSLLQRQLNKKYIS</sequence>
<dbReference type="GO" id="GO:0005774">
    <property type="term" value="C:vacuolar membrane"/>
    <property type="evidence" value="ECO:0007669"/>
    <property type="project" value="TreeGrafter"/>
</dbReference>
<feature type="transmembrane region" description="Helical" evidence="8">
    <location>
        <begin position="178"/>
        <end position="201"/>
    </location>
</feature>
<comment type="caution">
    <text evidence="10">The sequence shown here is derived from an EMBL/GenBank/DDBJ whole genome shotgun (WGS) entry which is preliminary data.</text>
</comment>
<feature type="transmembrane region" description="Helical" evidence="8">
    <location>
        <begin position="31"/>
        <end position="52"/>
    </location>
</feature>
<feature type="transmembrane region" description="Helical" evidence="8">
    <location>
        <begin position="221"/>
        <end position="240"/>
    </location>
</feature>
<evidence type="ECO:0000313" key="11">
    <source>
        <dbReference type="Proteomes" id="UP001162156"/>
    </source>
</evidence>
<keyword evidence="7 8" id="KW-0472">Membrane</keyword>
<feature type="transmembrane region" description="Helical" evidence="8">
    <location>
        <begin position="118"/>
        <end position="137"/>
    </location>
</feature>